<dbReference type="BioCyc" id="SCEL448385:SCE_RS31230-MONOMER"/>
<protein>
    <submittedName>
        <fullName evidence="1">Uncharacterized protein</fullName>
    </submittedName>
</protein>
<evidence type="ECO:0000313" key="1">
    <source>
        <dbReference type="EMBL" id="CAN96247.1"/>
    </source>
</evidence>
<name>A9GFW9_SORC5</name>
<dbReference type="AlphaFoldDB" id="A9GFW9"/>
<keyword evidence="2" id="KW-1185">Reference proteome</keyword>
<dbReference type="KEGG" id="scl:sce6083"/>
<reference evidence="1 2" key="1">
    <citation type="journal article" date="2007" name="Nat. Biotechnol.">
        <title>Complete genome sequence of the myxobacterium Sorangium cellulosum.</title>
        <authorList>
            <person name="Schneiker S."/>
            <person name="Perlova O."/>
            <person name="Kaiser O."/>
            <person name="Gerth K."/>
            <person name="Alici A."/>
            <person name="Altmeyer M.O."/>
            <person name="Bartels D."/>
            <person name="Bekel T."/>
            <person name="Beyer S."/>
            <person name="Bode E."/>
            <person name="Bode H.B."/>
            <person name="Bolten C.J."/>
            <person name="Choudhuri J.V."/>
            <person name="Doss S."/>
            <person name="Elnakady Y.A."/>
            <person name="Frank B."/>
            <person name="Gaigalat L."/>
            <person name="Goesmann A."/>
            <person name="Groeger C."/>
            <person name="Gross F."/>
            <person name="Jelsbak L."/>
            <person name="Jelsbak L."/>
            <person name="Kalinowski J."/>
            <person name="Kegler C."/>
            <person name="Knauber T."/>
            <person name="Konietzny S."/>
            <person name="Kopp M."/>
            <person name="Krause L."/>
            <person name="Krug D."/>
            <person name="Linke B."/>
            <person name="Mahmud T."/>
            <person name="Martinez-Arias R."/>
            <person name="McHardy A.C."/>
            <person name="Merai M."/>
            <person name="Meyer F."/>
            <person name="Mormann S."/>
            <person name="Munoz-Dorado J."/>
            <person name="Perez J."/>
            <person name="Pradella S."/>
            <person name="Rachid S."/>
            <person name="Raddatz G."/>
            <person name="Rosenau F."/>
            <person name="Rueckert C."/>
            <person name="Sasse F."/>
            <person name="Scharfe M."/>
            <person name="Schuster S.C."/>
            <person name="Suen G."/>
            <person name="Treuner-Lange A."/>
            <person name="Velicer G.J."/>
            <person name="Vorholter F.-J."/>
            <person name="Weissman K.J."/>
            <person name="Welch R.D."/>
            <person name="Wenzel S.C."/>
            <person name="Whitworth D.E."/>
            <person name="Wilhelm S."/>
            <person name="Wittmann C."/>
            <person name="Bloecker H."/>
            <person name="Puehler A."/>
            <person name="Mueller R."/>
        </authorList>
    </citation>
    <scope>NUCLEOTIDE SEQUENCE [LARGE SCALE GENOMIC DNA]</scope>
    <source>
        <strain evidence="2">So ce56</strain>
    </source>
</reference>
<dbReference type="HOGENOM" id="CLU_174072_0_0_7"/>
<proteinExistence type="predicted"/>
<organism evidence="1 2">
    <name type="scientific">Sorangium cellulosum (strain So ce56)</name>
    <name type="common">Polyangium cellulosum (strain So ce56)</name>
    <dbReference type="NCBI Taxonomy" id="448385"/>
    <lineage>
        <taxon>Bacteria</taxon>
        <taxon>Pseudomonadati</taxon>
        <taxon>Myxococcota</taxon>
        <taxon>Polyangia</taxon>
        <taxon>Polyangiales</taxon>
        <taxon>Polyangiaceae</taxon>
        <taxon>Sorangium</taxon>
    </lineage>
</organism>
<dbReference type="Proteomes" id="UP000002139">
    <property type="component" value="Chromosome"/>
</dbReference>
<evidence type="ECO:0000313" key="2">
    <source>
        <dbReference type="Proteomes" id="UP000002139"/>
    </source>
</evidence>
<accession>A9GFW9</accession>
<dbReference type="EMBL" id="AM746676">
    <property type="protein sequence ID" value="CAN96247.1"/>
    <property type="molecule type" value="Genomic_DNA"/>
</dbReference>
<sequence length="121" mass="12764">MLYIGSVPIPVSVPPFPFDAVRDLLGVVRTIYAAAKEGGSSREELARIAQVGKELSRALDLAGSPQQGASGLSAAWKVADRAMLQVNDLVDPLTPAAPLLMAARSRVTGSRLTLRSKPQGR</sequence>
<gene>
    <name evidence="1" type="ordered locus">sce6083</name>
</gene>